<accession>A0A0A9F8Z7</accession>
<protein>
    <submittedName>
        <fullName evidence="1">Uncharacterized protein</fullName>
    </submittedName>
</protein>
<sequence>MTLSLISIIPTKTCRLSTYCLVYNYAIFLAAHSCSQVRICTL</sequence>
<reference evidence="1" key="1">
    <citation type="submission" date="2014-09" db="EMBL/GenBank/DDBJ databases">
        <authorList>
            <person name="Magalhaes I.L.F."/>
            <person name="Oliveira U."/>
            <person name="Santos F.R."/>
            <person name="Vidigal T.H.D.A."/>
            <person name="Brescovit A.D."/>
            <person name="Santos A.J."/>
        </authorList>
    </citation>
    <scope>NUCLEOTIDE SEQUENCE</scope>
    <source>
        <tissue evidence="1">Shoot tissue taken approximately 20 cm above the soil surface</tissue>
    </source>
</reference>
<reference evidence="1" key="2">
    <citation type="journal article" date="2015" name="Data Brief">
        <title>Shoot transcriptome of the giant reed, Arundo donax.</title>
        <authorList>
            <person name="Barrero R.A."/>
            <person name="Guerrero F.D."/>
            <person name="Moolhuijzen P."/>
            <person name="Goolsby J.A."/>
            <person name="Tidwell J."/>
            <person name="Bellgard S.E."/>
            <person name="Bellgard M.I."/>
        </authorList>
    </citation>
    <scope>NUCLEOTIDE SEQUENCE</scope>
    <source>
        <tissue evidence="1">Shoot tissue taken approximately 20 cm above the soil surface</tissue>
    </source>
</reference>
<evidence type="ECO:0000313" key="1">
    <source>
        <dbReference type="EMBL" id="JAE08827.1"/>
    </source>
</evidence>
<proteinExistence type="predicted"/>
<dbReference type="AlphaFoldDB" id="A0A0A9F8Z7"/>
<organism evidence="1">
    <name type="scientific">Arundo donax</name>
    <name type="common">Giant reed</name>
    <name type="synonym">Donax arundinaceus</name>
    <dbReference type="NCBI Taxonomy" id="35708"/>
    <lineage>
        <taxon>Eukaryota</taxon>
        <taxon>Viridiplantae</taxon>
        <taxon>Streptophyta</taxon>
        <taxon>Embryophyta</taxon>
        <taxon>Tracheophyta</taxon>
        <taxon>Spermatophyta</taxon>
        <taxon>Magnoliopsida</taxon>
        <taxon>Liliopsida</taxon>
        <taxon>Poales</taxon>
        <taxon>Poaceae</taxon>
        <taxon>PACMAD clade</taxon>
        <taxon>Arundinoideae</taxon>
        <taxon>Arundineae</taxon>
        <taxon>Arundo</taxon>
    </lineage>
</organism>
<dbReference type="EMBL" id="GBRH01189069">
    <property type="protein sequence ID" value="JAE08827.1"/>
    <property type="molecule type" value="Transcribed_RNA"/>
</dbReference>
<name>A0A0A9F8Z7_ARUDO</name>